<evidence type="ECO:0000313" key="2">
    <source>
        <dbReference type="EMBL" id="MCB8610429.1"/>
    </source>
</evidence>
<protein>
    <submittedName>
        <fullName evidence="2">Helix-turn-helix domain-containing protein</fullName>
    </submittedName>
</protein>
<name>A0AAW4VMV4_9FIRM</name>
<accession>A0AAW4VMV4</accession>
<dbReference type="RefSeq" id="WP_118536717.1">
    <property type="nucleotide sequence ID" value="NZ_JAJDKR010000016.1"/>
</dbReference>
<dbReference type="Gene3D" id="1.10.260.40">
    <property type="entry name" value="lambda repressor-like DNA-binding domains"/>
    <property type="match status" value="1"/>
</dbReference>
<evidence type="ECO:0000259" key="1">
    <source>
        <dbReference type="PROSITE" id="PS50943"/>
    </source>
</evidence>
<dbReference type="Pfam" id="PF01381">
    <property type="entry name" value="HTH_3"/>
    <property type="match status" value="1"/>
</dbReference>
<evidence type="ECO:0000313" key="3">
    <source>
        <dbReference type="Proteomes" id="UP001198439"/>
    </source>
</evidence>
<dbReference type="GO" id="GO:0003677">
    <property type="term" value="F:DNA binding"/>
    <property type="evidence" value="ECO:0007669"/>
    <property type="project" value="InterPro"/>
</dbReference>
<feature type="domain" description="HTH cro/C1-type" evidence="1">
    <location>
        <begin position="8"/>
        <end position="63"/>
    </location>
</feature>
<dbReference type="SMART" id="SM00530">
    <property type="entry name" value="HTH_XRE"/>
    <property type="match status" value="1"/>
</dbReference>
<dbReference type="Proteomes" id="UP001198439">
    <property type="component" value="Unassembled WGS sequence"/>
</dbReference>
<dbReference type="CDD" id="cd00093">
    <property type="entry name" value="HTH_XRE"/>
    <property type="match status" value="1"/>
</dbReference>
<proteinExistence type="predicted"/>
<gene>
    <name evidence="2" type="ORF">LJD69_07455</name>
</gene>
<dbReference type="EMBL" id="JAJDKZ010000017">
    <property type="protein sequence ID" value="MCB8610429.1"/>
    <property type="molecule type" value="Genomic_DNA"/>
</dbReference>
<comment type="caution">
    <text evidence="2">The sequence shown here is derived from an EMBL/GenBank/DDBJ whole genome shotgun (WGS) entry which is preliminary data.</text>
</comment>
<dbReference type="InterPro" id="IPR001387">
    <property type="entry name" value="Cro/C1-type_HTH"/>
</dbReference>
<dbReference type="SUPFAM" id="SSF47413">
    <property type="entry name" value="lambda repressor-like DNA-binding domains"/>
    <property type="match status" value="1"/>
</dbReference>
<reference evidence="2" key="1">
    <citation type="submission" date="2021-10" db="EMBL/GenBank/DDBJ databases">
        <title>Collection of gut derived symbiotic bacterial strains cultured from healthy donors.</title>
        <authorList>
            <person name="Lin H."/>
            <person name="Littmann E."/>
            <person name="Kohout C."/>
            <person name="Pamer E.G."/>
        </authorList>
    </citation>
    <scope>NUCLEOTIDE SEQUENCE</scope>
    <source>
        <strain evidence="2">DFI.4.48</strain>
    </source>
</reference>
<dbReference type="InterPro" id="IPR010982">
    <property type="entry name" value="Lambda_DNA-bd_dom_sf"/>
</dbReference>
<sequence length="122" mass="14242">MNTLNERIKYLRKDILHLTQVEFGKKIGIAGTTVTGWEKRNMKPSETALKMICSEFSVNYNWLVDGDGDIFIEDDNSTIEILKRDYNLRDVEVRLIEEFLKLDENERDVLINYLERAVGKGE</sequence>
<dbReference type="AlphaFoldDB" id="A0AAW4VMV4"/>
<organism evidence="2 3">
    <name type="scientific">Faecalibacillus faecis</name>
    <dbReference type="NCBI Taxonomy" id="1982628"/>
    <lineage>
        <taxon>Bacteria</taxon>
        <taxon>Bacillati</taxon>
        <taxon>Bacillota</taxon>
        <taxon>Erysipelotrichia</taxon>
        <taxon>Erysipelotrichales</taxon>
        <taxon>Coprobacillaceae</taxon>
        <taxon>Faecalibacillus</taxon>
    </lineage>
</organism>
<dbReference type="PROSITE" id="PS50943">
    <property type="entry name" value="HTH_CROC1"/>
    <property type="match status" value="1"/>
</dbReference>